<dbReference type="InterPro" id="IPR002067">
    <property type="entry name" value="MCP"/>
</dbReference>
<evidence type="ECO:0000256" key="8">
    <source>
        <dbReference type="ARBA" id="ARBA00022792"/>
    </source>
</evidence>
<keyword evidence="4 14" id="KW-0813">Transport</keyword>
<gene>
    <name evidence="15" type="ORF">SARC_12584</name>
</gene>
<evidence type="ECO:0000256" key="3">
    <source>
        <dbReference type="ARBA" id="ARBA00011245"/>
    </source>
</evidence>
<evidence type="ECO:0000313" key="15">
    <source>
        <dbReference type="EMBL" id="KNC74880.1"/>
    </source>
</evidence>
<sequence length="60" mass="6292">MSATTTADPIGFLKDFAIGGVSGAIAKTCTAPIERVKLIIQTQDSNPRIISGEVPRYTGI</sequence>
<evidence type="ECO:0000256" key="12">
    <source>
        <dbReference type="ARBA" id="ARBA00024143"/>
    </source>
</evidence>
<keyword evidence="16" id="KW-1185">Reference proteome</keyword>
<comment type="function">
    <text evidence="13">ADP:ATP antiporter that mediates import of ADP into the mitochondrial matrix for ATP synthesis, and export of ATP out to fuel the cell. Cycles between the cytoplasmic-open state (c-state) and the matrix-open state (m-state): operates by the alternating access mechanism with a single substrate-binding site intermittently exposed to either the cytosolic (c-state) or matrix (m-state) side of the inner mitochondrial membrane.</text>
</comment>
<keyword evidence="5" id="KW-0050">Antiport</keyword>
<dbReference type="Proteomes" id="UP000054560">
    <property type="component" value="Unassembled WGS sequence"/>
</dbReference>
<feature type="non-terminal residue" evidence="15">
    <location>
        <position position="60"/>
    </location>
</feature>
<keyword evidence="7" id="KW-0677">Repeat</keyword>
<keyword evidence="8" id="KW-0999">Mitochondrion inner membrane</keyword>
<dbReference type="InterPro" id="IPR018108">
    <property type="entry name" value="MCP_transmembrane"/>
</dbReference>
<dbReference type="SUPFAM" id="SSF103506">
    <property type="entry name" value="Mitochondrial carrier"/>
    <property type="match status" value="1"/>
</dbReference>
<dbReference type="RefSeq" id="XP_014148782.1">
    <property type="nucleotide sequence ID" value="XM_014293307.1"/>
</dbReference>
<dbReference type="GO" id="GO:0005471">
    <property type="term" value="F:ATP:ADP antiporter activity"/>
    <property type="evidence" value="ECO:0007669"/>
    <property type="project" value="UniProtKB-UniRule"/>
</dbReference>
<keyword evidence="6" id="KW-0812">Transmembrane</keyword>
<evidence type="ECO:0000256" key="13">
    <source>
        <dbReference type="ARBA" id="ARBA00045250"/>
    </source>
</evidence>
<dbReference type="Pfam" id="PF00153">
    <property type="entry name" value="Mito_carr"/>
    <property type="match status" value="1"/>
</dbReference>
<dbReference type="OrthoDB" id="270584at2759"/>
<dbReference type="GO" id="GO:0005743">
    <property type="term" value="C:mitochondrial inner membrane"/>
    <property type="evidence" value="ECO:0007669"/>
    <property type="project" value="UniProtKB-SubCell"/>
</dbReference>
<evidence type="ECO:0000313" key="16">
    <source>
        <dbReference type="Proteomes" id="UP000054560"/>
    </source>
</evidence>
<dbReference type="GO" id="GO:1990544">
    <property type="term" value="P:mitochondrial ATP transmembrane transport"/>
    <property type="evidence" value="ECO:0007669"/>
    <property type="project" value="InterPro"/>
</dbReference>
<evidence type="ECO:0000256" key="5">
    <source>
        <dbReference type="ARBA" id="ARBA00022449"/>
    </source>
</evidence>
<evidence type="ECO:0000256" key="4">
    <source>
        <dbReference type="ARBA" id="ARBA00022448"/>
    </source>
</evidence>
<evidence type="ECO:0000256" key="9">
    <source>
        <dbReference type="ARBA" id="ARBA00022989"/>
    </source>
</evidence>
<evidence type="ECO:0000256" key="10">
    <source>
        <dbReference type="ARBA" id="ARBA00023128"/>
    </source>
</evidence>
<keyword evidence="9" id="KW-1133">Transmembrane helix</keyword>
<dbReference type="GeneID" id="25913088"/>
<dbReference type="PRINTS" id="PR00926">
    <property type="entry name" value="MITOCARRIER"/>
</dbReference>
<reference evidence="15 16" key="1">
    <citation type="submission" date="2011-02" db="EMBL/GenBank/DDBJ databases">
        <title>The Genome Sequence of Sphaeroforma arctica JP610.</title>
        <authorList>
            <consortium name="The Broad Institute Genome Sequencing Platform"/>
            <person name="Russ C."/>
            <person name="Cuomo C."/>
            <person name="Young S.K."/>
            <person name="Zeng Q."/>
            <person name="Gargeya S."/>
            <person name="Alvarado L."/>
            <person name="Berlin A."/>
            <person name="Chapman S.B."/>
            <person name="Chen Z."/>
            <person name="Freedman E."/>
            <person name="Gellesch M."/>
            <person name="Goldberg J."/>
            <person name="Griggs A."/>
            <person name="Gujja S."/>
            <person name="Heilman E."/>
            <person name="Heiman D."/>
            <person name="Howarth C."/>
            <person name="Mehta T."/>
            <person name="Neiman D."/>
            <person name="Pearson M."/>
            <person name="Roberts A."/>
            <person name="Saif S."/>
            <person name="Shea T."/>
            <person name="Shenoy N."/>
            <person name="Sisk P."/>
            <person name="Stolte C."/>
            <person name="Sykes S."/>
            <person name="White J."/>
            <person name="Yandava C."/>
            <person name="Burger G."/>
            <person name="Gray M.W."/>
            <person name="Holland P.W.H."/>
            <person name="King N."/>
            <person name="Lang F.B.F."/>
            <person name="Roger A.J."/>
            <person name="Ruiz-Trillo I."/>
            <person name="Haas B."/>
            <person name="Nusbaum C."/>
            <person name="Birren B."/>
        </authorList>
    </citation>
    <scope>NUCLEOTIDE SEQUENCE [LARGE SCALE GENOMIC DNA]</scope>
    <source>
        <strain evidence="15 16">JP610</strain>
    </source>
</reference>
<dbReference type="STRING" id="667725.A0A0L0FDP7"/>
<name>A0A0L0FDP7_9EUKA</name>
<dbReference type="GO" id="GO:0140021">
    <property type="term" value="P:mitochondrial ADP transmembrane transport"/>
    <property type="evidence" value="ECO:0007669"/>
    <property type="project" value="InterPro"/>
</dbReference>
<keyword evidence="10" id="KW-0496">Mitochondrion</keyword>
<dbReference type="InterPro" id="IPR023395">
    <property type="entry name" value="MCP_dom_sf"/>
</dbReference>
<evidence type="ECO:0000256" key="2">
    <source>
        <dbReference type="ARBA" id="ARBA00006375"/>
    </source>
</evidence>
<dbReference type="AlphaFoldDB" id="A0A0L0FDP7"/>
<accession>A0A0L0FDP7</accession>
<comment type="function">
    <text evidence="14">Catalyzes the exchange of ADP and ATP across the membrane.</text>
</comment>
<evidence type="ECO:0000256" key="11">
    <source>
        <dbReference type="ARBA" id="ARBA00023136"/>
    </source>
</evidence>
<dbReference type="Gene3D" id="1.50.40.10">
    <property type="entry name" value="Mitochondrial carrier domain"/>
    <property type="match status" value="1"/>
</dbReference>
<proteinExistence type="inferred from homology"/>
<evidence type="ECO:0000256" key="14">
    <source>
        <dbReference type="RuleBase" id="RU368008"/>
    </source>
</evidence>
<comment type="subunit">
    <text evidence="3 14">Monomer.</text>
</comment>
<evidence type="ECO:0000256" key="1">
    <source>
        <dbReference type="ARBA" id="ARBA00004448"/>
    </source>
</evidence>
<dbReference type="PANTHER" id="PTHR45635:SF14">
    <property type="entry name" value="ADP_ATP TRANSLOCASE"/>
    <property type="match status" value="1"/>
</dbReference>
<comment type="subcellular location">
    <subcellularLocation>
        <location evidence="14">Membrane</location>
        <topology evidence="14">Multi-pass membrane protein</topology>
    </subcellularLocation>
    <subcellularLocation>
        <location evidence="1">Mitochondrion inner membrane</location>
        <topology evidence="1">Multi-pass membrane protein</topology>
    </subcellularLocation>
</comment>
<dbReference type="EMBL" id="KQ244013">
    <property type="protein sequence ID" value="KNC74880.1"/>
    <property type="molecule type" value="Genomic_DNA"/>
</dbReference>
<evidence type="ECO:0000256" key="6">
    <source>
        <dbReference type="ARBA" id="ARBA00022692"/>
    </source>
</evidence>
<evidence type="ECO:0000256" key="7">
    <source>
        <dbReference type="ARBA" id="ARBA00022737"/>
    </source>
</evidence>
<protein>
    <recommendedName>
        <fullName evidence="14">ADP/ATP translocase</fullName>
    </recommendedName>
    <alternativeName>
        <fullName evidence="14">ADP,ATP carrier protein</fullName>
    </alternativeName>
</protein>
<organism evidence="15 16">
    <name type="scientific">Sphaeroforma arctica JP610</name>
    <dbReference type="NCBI Taxonomy" id="667725"/>
    <lineage>
        <taxon>Eukaryota</taxon>
        <taxon>Ichthyosporea</taxon>
        <taxon>Ichthyophonida</taxon>
        <taxon>Sphaeroforma</taxon>
    </lineage>
</organism>
<comment type="similarity">
    <text evidence="2 14">Belongs to the mitochondrial carrier (TC 2.A.29) family.</text>
</comment>
<keyword evidence="11" id="KW-0472">Membrane</keyword>
<comment type="catalytic activity">
    <reaction evidence="12">
        <text>ADP(in) + ATP(out) = ADP(out) + ATP(in)</text>
        <dbReference type="Rhea" id="RHEA:34999"/>
        <dbReference type="ChEBI" id="CHEBI:30616"/>
        <dbReference type="ChEBI" id="CHEBI:456216"/>
    </reaction>
    <physiologicalReaction direction="left-to-right" evidence="12">
        <dbReference type="Rhea" id="RHEA:35000"/>
    </physiologicalReaction>
</comment>
<dbReference type="InterPro" id="IPR002113">
    <property type="entry name" value="ADT_euk_type"/>
</dbReference>
<dbReference type="PANTHER" id="PTHR45635">
    <property type="entry name" value="ADP,ATP CARRIER PROTEIN 1-RELATED-RELATED"/>
    <property type="match status" value="1"/>
</dbReference>